<comment type="caution">
    <text evidence="1">The sequence shown here is derived from an EMBL/GenBank/DDBJ whole genome shotgun (WGS) entry which is preliminary data.</text>
</comment>
<reference evidence="1 2" key="2">
    <citation type="journal article" date="2022" name="Mol. Ecol. Resour.">
        <title>The genomes of chicory, endive, great burdock and yacon provide insights into Asteraceae paleo-polyploidization history and plant inulin production.</title>
        <authorList>
            <person name="Fan W."/>
            <person name="Wang S."/>
            <person name="Wang H."/>
            <person name="Wang A."/>
            <person name="Jiang F."/>
            <person name="Liu H."/>
            <person name="Zhao H."/>
            <person name="Xu D."/>
            <person name="Zhang Y."/>
        </authorList>
    </citation>
    <scope>NUCLEOTIDE SEQUENCE [LARGE SCALE GENOMIC DNA]</scope>
    <source>
        <strain evidence="2">cv. Yunnan</strain>
        <tissue evidence="1">Leaves</tissue>
    </source>
</reference>
<sequence length="219" mass="22876">MMVAFKLCAESNSASKSPAVGVSASSESGASADSGASASEESGAGGLAAESSTDGLGDEPSLLEGEDEDGEEPSDGDGALDGDGAKPFPGGDALGEFAGVSAAILPYGYTKLYANTTFTNDRVVINAGGNNPWSVKIKYTNGQMSFSQGWSKVVEDMVLQIRNILVFTPIDNSTFSLNAFHFDKEVQLGQSFFFILVHPSKNHLFTGSDLLSKNAIRQQ</sequence>
<dbReference type="Proteomes" id="UP001056120">
    <property type="component" value="Linkage Group LG15"/>
</dbReference>
<protein>
    <submittedName>
        <fullName evidence="1">Uncharacterized protein</fullName>
    </submittedName>
</protein>
<evidence type="ECO:0000313" key="2">
    <source>
        <dbReference type="Proteomes" id="UP001056120"/>
    </source>
</evidence>
<proteinExistence type="predicted"/>
<dbReference type="EMBL" id="CM042032">
    <property type="protein sequence ID" value="KAI3775645.1"/>
    <property type="molecule type" value="Genomic_DNA"/>
</dbReference>
<gene>
    <name evidence="1" type="ORF">L1987_45393</name>
</gene>
<evidence type="ECO:0000313" key="1">
    <source>
        <dbReference type="EMBL" id="KAI3775645.1"/>
    </source>
</evidence>
<keyword evidence="2" id="KW-1185">Reference proteome</keyword>
<organism evidence="1 2">
    <name type="scientific">Smallanthus sonchifolius</name>
    <dbReference type="NCBI Taxonomy" id="185202"/>
    <lineage>
        <taxon>Eukaryota</taxon>
        <taxon>Viridiplantae</taxon>
        <taxon>Streptophyta</taxon>
        <taxon>Embryophyta</taxon>
        <taxon>Tracheophyta</taxon>
        <taxon>Spermatophyta</taxon>
        <taxon>Magnoliopsida</taxon>
        <taxon>eudicotyledons</taxon>
        <taxon>Gunneridae</taxon>
        <taxon>Pentapetalae</taxon>
        <taxon>asterids</taxon>
        <taxon>campanulids</taxon>
        <taxon>Asterales</taxon>
        <taxon>Asteraceae</taxon>
        <taxon>Asteroideae</taxon>
        <taxon>Heliantheae alliance</taxon>
        <taxon>Millerieae</taxon>
        <taxon>Smallanthus</taxon>
    </lineage>
</organism>
<accession>A0ACB9FXS5</accession>
<name>A0ACB9FXS5_9ASTR</name>
<reference evidence="2" key="1">
    <citation type="journal article" date="2022" name="Mol. Ecol. Resour.">
        <title>The genomes of chicory, endive, great burdock and yacon provide insights into Asteraceae palaeo-polyploidization history and plant inulin production.</title>
        <authorList>
            <person name="Fan W."/>
            <person name="Wang S."/>
            <person name="Wang H."/>
            <person name="Wang A."/>
            <person name="Jiang F."/>
            <person name="Liu H."/>
            <person name="Zhao H."/>
            <person name="Xu D."/>
            <person name="Zhang Y."/>
        </authorList>
    </citation>
    <scope>NUCLEOTIDE SEQUENCE [LARGE SCALE GENOMIC DNA]</scope>
    <source>
        <strain evidence="2">cv. Yunnan</strain>
    </source>
</reference>